<gene>
    <name evidence="2" type="ORF">TA5114_01630</name>
</gene>
<proteinExistence type="predicted"/>
<dbReference type="PANTHER" id="PTHR33375:SF1">
    <property type="entry name" value="CHROMOSOME-PARTITIONING PROTEIN PARB-RELATED"/>
    <property type="match status" value="1"/>
</dbReference>
<dbReference type="RefSeq" id="WP_058314788.1">
    <property type="nucleotide sequence ID" value="NZ_CYTO01000024.1"/>
</dbReference>
<evidence type="ECO:0000259" key="1">
    <source>
        <dbReference type="SMART" id="SM00470"/>
    </source>
</evidence>
<protein>
    <submittedName>
        <fullName evidence="2">Plasmid partitioning protein RepB</fullName>
    </submittedName>
</protein>
<dbReference type="GO" id="GO:0007059">
    <property type="term" value="P:chromosome segregation"/>
    <property type="evidence" value="ECO:0007669"/>
    <property type="project" value="TreeGrafter"/>
</dbReference>
<dbReference type="GO" id="GO:0005694">
    <property type="term" value="C:chromosome"/>
    <property type="evidence" value="ECO:0007669"/>
    <property type="project" value="TreeGrafter"/>
</dbReference>
<dbReference type="Pfam" id="PF02195">
    <property type="entry name" value="ParB_N"/>
    <property type="match status" value="1"/>
</dbReference>
<dbReference type="Proteomes" id="UP000051184">
    <property type="component" value="Unassembled WGS sequence"/>
</dbReference>
<dbReference type="Gene3D" id="3.90.1530.30">
    <property type="match status" value="1"/>
</dbReference>
<keyword evidence="3" id="KW-1185">Reference proteome</keyword>
<evidence type="ECO:0000313" key="3">
    <source>
        <dbReference type="Proteomes" id="UP000051184"/>
    </source>
</evidence>
<organism evidence="2 3">
    <name type="scientific">Cognatishimia activa</name>
    <dbReference type="NCBI Taxonomy" id="1715691"/>
    <lineage>
        <taxon>Bacteria</taxon>
        <taxon>Pseudomonadati</taxon>
        <taxon>Pseudomonadota</taxon>
        <taxon>Alphaproteobacteria</taxon>
        <taxon>Rhodobacterales</taxon>
        <taxon>Paracoccaceae</taxon>
        <taxon>Cognatishimia</taxon>
    </lineage>
</organism>
<sequence length="371" mass="40571">MSRKRRVFDISMPVDDAPVAATPAKEKPSRGPMASAIAENAEALTARKSAAEAIREENDALAHEFVELREAGHVVQSIPLDDVHTYMLVRDRIPGEDLELESLMTSIQDLGLSNPIRVFPRPDGAGYELVQGYRRLSAYKALRDKISESKDGAGAWDSIPALVLPGEEDIAGLYRRMVDENVIRKDLSFAEMAHAAKNYAADPATEANDLSAAVAALFQSAPYSKRSYIRSFALLLERVGEALNYPTEIPRALGVTLARELRDRPDLAGRIKQELNAWDNRSIKDELDVLRRYAGIEDLETLPADKVPAPKAKPAAKGGKAKTTFHIRSSVGQVKCTAGDGRLEIKVDRDFTSIDRARLEAAIASLVDGLG</sequence>
<dbReference type="AlphaFoldDB" id="A0A0P1IQU6"/>
<evidence type="ECO:0000313" key="2">
    <source>
        <dbReference type="EMBL" id="CUK25826.1"/>
    </source>
</evidence>
<dbReference type="PANTHER" id="PTHR33375">
    <property type="entry name" value="CHROMOSOME-PARTITIONING PROTEIN PARB-RELATED"/>
    <property type="match status" value="1"/>
</dbReference>
<dbReference type="OrthoDB" id="7656008at2"/>
<dbReference type="SUPFAM" id="SSF110849">
    <property type="entry name" value="ParB/Sulfiredoxin"/>
    <property type="match status" value="1"/>
</dbReference>
<accession>A0A0P1IQU6</accession>
<reference evidence="3" key="1">
    <citation type="submission" date="2015-09" db="EMBL/GenBank/DDBJ databases">
        <authorList>
            <person name="Rodrigo-Torres Lidia"/>
            <person name="Arahal R.David."/>
        </authorList>
    </citation>
    <scope>NUCLEOTIDE SEQUENCE [LARGE SCALE GENOMIC DNA]</scope>
    <source>
        <strain evidence="3">CECT 5114</strain>
    </source>
</reference>
<dbReference type="InterPro" id="IPR050336">
    <property type="entry name" value="Chromosome_partition/occlusion"/>
</dbReference>
<feature type="domain" description="ParB-like N-terminal" evidence="1">
    <location>
        <begin position="76"/>
        <end position="182"/>
    </location>
</feature>
<dbReference type="STRING" id="1715691.TA5113_02512"/>
<name>A0A0P1IQU6_9RHOB</name>
<dbReference type="SMART" id="SM00470">
    <property type="entry name" value="ParB"/>
    <property type="match status" value="1"/>
</dbReference>
<dbReference type="InterPro" id="IPR036086">
    <property type="entry name" value="ParB/Sulfiredoxin_sf"/>
</dbReference>
<dbReference type="InterPro" id="IPR003115">
    <property type="entry name" value="ParB_N"/>
</dbReference>
<dbReference type="EMBL" id="CYUE01000016">
    <property type="protein sequence ID" value="CUK25826.1"/>
    <property type="molecule type" value="Genomic_DNA"/>
</dbReference>